<keyword evidence="2 5" id="KW-0697">Rotamase</keyword>
<dbReference type="PROSITE" id="PS00170">
    <property type="entry name" value="CSA_PPIASE_1"/>
    <property type="match status" value="1"/>
</dbReference>
<dbReference type="InterPro" id="IPR029000">
    <property type="entry name" value="Cyclophilin-like_dom_sf"/>
</dbReference>
<dbReference type="OMA" id="VPFHRVM"/>
<dbReference type="GO" id="GO:0003755">
    <property type="term" value="F:peptidyl-prolyl cis-trans isomerase activity"/>
    <property type="evidence" value="ECO:0007669"/>
    <property type="project" value="UniProtKB-UniRule"/>
</dbReference>
<dbReference type="InterPro" id="IPR044666">
    <property type="entry name" value="Cyclophilin_A-like"/>
</dbReference>
<comment type="similarity">
    <text evidence="4">Belongs to the cyclophilin-type PPIase family. PPIL3 subfamily.</text>
</comment>
<organism evidence="8 9">
    <name type="scientific">Ophiostoma piceae (strain UAMH 11346)</name>
    <name type="common">Sap stain fungus</name>
    <dbReference type="NCBI Taxonomy" id="1262450"/>
    <lineage>
        <taxon>Eukaryota</taxon>
        <taxon>Fungi</taxon>
        <taxon>Dikarya</taxon>
        <taxon>Ascomycota</taxon>
        <taxon>Pezizomycotina</taxon>
        <taxon>Sordariomycetes</taxon>
        <taxon>Sordariomycetidae</taxon>
        <taxon>Ophiostomatales</taxon>
        <taxon>Ophiostomataceae</taxon>
        <taxon>Ophiostoma</taxon>
    </lineage>
</organism>
<evidence type="ECO:0000256" key="5">
    <source>
        <dbReference type="RuleBase" id="RU363019"/>
    </source>
</evidence>
<dbReference type="eggNOG" id="KOG0884">
    <property type="taxonomic scope" value="Eukaryota"/>
</dbReference>
<dbReference type="AlphaFoldDB" id="S3CNN3"/>
<dbReference type="EMBL" id="KE148149">
    <property type="protein sequence ID" value="EPE08148.1"/>
    <property type="molecule type" value="Genomic_DNA"/>
</dbReference>
<sequence length="211" mass="22866">MSVTLHTNLGDLKIEVFCEAVPKTAEVCHPPISLLSYQALTPPKNFLALCAAGYYNGSPFHRIVTGFMAQTGMPANAKDPKDKGTSIWGESFEDEIRLPALRHHARGIVSMANRGAPPAGSGLAGTNGSQFFVTFARASHLDGVNTVFGRLLGEASFETLDKIEAVPVDKKYRPKDMKEPRDKSKDKGNEGDSSKVPRIEYVTIHANPVAK</sequence>
<dbReference type="InterPro" id="IPR020892">
    <property type="entry name" value="Cyclophilin-type_PPIase_CS"/>
</dbReference>
<proteinExistence type="inferred from homology"/>
<evidence type="ECO:0000256" key="1">
    <source>
        <dbReference type="ARBA" id="ARBA00000971"/>
    </source>
</evidence>
<dbReference type="PANTHER" id="PTHR45625">
    <property type="entry name" value="PEPTIDYL-PROLYL CIS-TRANS ISOMERASE-RELATED"/>
    <property type="match status" value="1"/>
</dbReference>
<dbReference type="InterPro" id="IPR002130">
    <property type="entry name" value="Cyclophilin-type_PPIase_dom"/>
</dbReference>
<evidence type="ECO:0000256" key="2">
    <source>
        <dbReference type="ARBA" id="ARBA00023110"/>
    </source>
</evidence>
<dbReference type="GO" id="GO:0006457">
    <property type="term" value="P:protein folding"/>
    <property type="evidence" value="ECO:0007669"/>
    <property type="project" value="InterPro"/>
</dbReference>
<dbReference type="HOGENOM" id="CLU_012062_16_5_1"/>
<comment type="function">
    <text evidence="5">PPIases accelerate the folding of proteins. It catalyzes the cis-trans isomerization of proline imidic peptide bonds in oligopeptides.</text>
</comment>
<feature type="compositionally biased region" description="Basic and acidic residues" evidence="6">
    <location>
        <begin position="168"/>
        <end position="198"/>
    </location>
</feature>
<gene>
    <name evidence="8" type="ORF">F503_00931</name>
</gene>
<dbReference type="EC" id="5.2.1.8" evidence="5"/>
<reference evidence="8 9" key="1">
    <citation type="journal article" date="2013" name="BMC Genomics">
        <title>The genome and transcriptome of the pine saprophyte Ophiostoma piceae, and a comparison with the bark beetle-associated pine pathogen Grosmannia clavigera.</title>
        <authorList>
            <person name="Haridas S."/>
            <person name="Wang Y."/>
            <person name="Lim L."/>
            <person name="Massoumi Alamouti S."/>
            <person name="Jackman S."/>
            <person name="Docking R."/>
            <person name="Robertson G."/>
            <person name="Birol I."/>
            <person name="Bohlmann J."/>
            <person name="Breuil C."/>
        </authorList>
    </citation>
    <scope>NUCLEOTIDE SEQUENCE [LARGE SCALE GENOMIC DNA]</scope>
    <source>
        <strain evidence="8 9">UAMH 11346</strain>
    </source>
</reference>
<dbReference type="PIRSF" id="PIRSF001467">
    <property type="entry name" value="Peptidylpro_ismrse"/>
    <property type="match status" value="1"/>
</dbReference>
<evidence type="ECO:0000313" key="9">
    <source>
        <dbReference type="Proteomes" id="UP000016923"/>
    </source>
</evidence>
<keyword evidence="3 5" id="KW-0413">Isomerase</keyword>
<keyword evidence="9" id="KW-1185">Reference proteome</keyword>
<dbReference type="VEuPathDB" id="FungiDB:F503_00931"/>
<dbReference type="STRING" id="1262450.S3CNN3"/>
<dbReference type="OrthoDB" id="271386at2759"/>
<dbReference type="PROSITE" id="PS50072">
    <property type="entry name" value="CSA_PPIASE_2"/>
    <property type="match status" value="1"/>
</dbReference>
<dbReference type="Proteomes" id="UP000016923">
    <property type="component" value="Unassembled WGS sequence"/>
</dbReference>
<dbReference type="Pfam" id="PF00160">
    <property type="entry name" value="Pro_isomerase"/>
    <property type="match status" value="1"/>
</dbReference>
<comment type="catalytic activity">
    <reaction evidence="1 5">
        <text>[protein]-peptidylproline (omega=180) = [protein]-peptidylproline (omega=0)</text>
        <dbReference type="Rhea" id="RHEA:16237"/>
        <dbReference type="Rhea" id="RHEA-COMP:10747"/>
        <dbReference type="Rhea" id="RHEA-COMP:10748"/>
        <dbReference type="ChEBI" id="CHEBI:83833"/>
        <dbReference type="ChEBI" id="CHEBI:83834"/>
        <dbReference type="EC" id="5.2.1.8"/>
    </reaction>
</comment>
<dbReference type="PANTHER" id="PTHR45625:SF2">
    <property type="entry name" value="PEPTIDYL-PROLYL CIS-TRANS ISOMERASE-LIKE 3"/>
    <property type="match status" value="1"/>
</dbReference>
<feature type="domain" description="PPIase cyclophilin-type" evidence="7">
    <location>
        <begin position="6"/>
        <end position="174"/>
    </location>
</feature>
<evidence type="ECO:0000256" key="3">
    <source>
        <dbReference type="ARBA" id="ARBA00023235"/>
    </source>
</evidence>
<evidence type="ECO:0000256" key="6">
    <source>
        <dbReference type="SAM" id="MobiDB-lite"/>
    </source>
</evidence>
<feature type="region of interest" description="Disordered" evidence="6">
    <location>
        <begin position="168"/>
        <end position="211"/>
    </location>
</feature>
<evidence type="ECO:0000313" key="8">
    <source>
        <dbReference type="EMBL" id="EPE08148.1"/>
    </source>
</evidence>
<dbReference type="PRINTS" id="PR00153">
    <property type="entry name" value="CSAPPISMRASE"/>
</dbReference>
<evidence type="ECO:0000256" key="4">
    <source>
        <dbReference type="ARBA" id="ARBA00038286"/>
    </source>
</evidence>
<protein>
    <recommendedName>
        <fullName evidence="5">Peptidyl-prolyl cis-trans isomerase</fullName>
        <shortName evidence="5">PPIase</shortName>
        <ecNumber evidence="5">5.2.1.8</ecNumber>
    </recommendedName>
</protein>
<dbReference type="InterPro" id="IPR024936">
    <property type="entry name" value="Cyclophilin-type_PPIase"/>
</dbReference>
<name>S3CNN3_OPHP1</name>
<accession>S3CNN3</accession>
<evidence type="ECO:0000259" key="7">
    <source>
        <dbReference type="PROSITE" id="PS50072"/>
    </source>
</evidence>
<dbReference type="GO" id="GO:0071013">
    <property type="term" value="C:catalytic step 2 spliceosome"/>
    <property type="evidence" value="ECO:0007669"/>
    <property type="project" value="TreeGrafter"/>
</dbReference>
<dbReference type="SUPFAM" id="SSF50891">
    <property type="entry name" value="Cyclophilin-like"/>
    <property type="match status" value="1"/>
</dbReference>
<dbReference type="Gene3D" id="2.40.100.10">
    <property type="entry name" value="Cyclophilin-like"/>
    <property type="match status" value="1"/>
</dbReference>